<comment type="caution">
    <text evidence="2">The sequence shown here is derived from an EMBL/GenBank/DDBJ whole genome shotgun (WGS) entry which is preliminary data.</text>
</comment>
<feature type="region of interest" description="Disordered" evidence="1">
    <location>
        <begin position="390"/>
        <end position="431"/>
    </location>
</feature>
<gene>
    <name evidence="2" type="ORF">RRF57_001552</name>
</gene>
<name>A0AAN7Z695_9PEZI</name>
<proteinExistence type="predicted"/>
<evidence type="ECO:0000313" key="3">
    <source>
        <dbReference type="Proteomes" id="UP001305414"/>
    </source>
</evidence>
<evidence type="ECO:0008006" key="4">
    <source>
        <dbReference type="Google" id="ProtNLM"/>
    </source>
</evidence>
<evidence type="ECO:0000256" key="1">
    <source>
        <dbReference type="SAM" id="MobiDB-lite"/>
    </source>
</evidence>
<dbReference type="AlphaFoldDB" id="A0AAN7Z695"/>
<evidence type="ECO:0000313" key="2">
    <source>
        <dbReference type="EMBL" id="KAK5625836.1"/>
    </source>
</evidence>
<keyword evidence="3" id="KW-1185">Reference proteome</keyword>
<accession>A0AAN7Z695</accession>
<organism evidence="2 3">
    <name type="scientific">Xylaria bambusicola</name>
    <dbReference type="NCBI Taxonomy" id="326684"/>
    <lineage>
        <taxon>Eukaryota</taxon>
        <taxon>Fungi</taxon>
        <taxon>Dikarya</taxon>
        <taxon>Ascomycota</taxon>
        <taxon>Pezizomycotina</taxon>
        <taxon>Sordariomycetes</taxon>
        <taxon>Xylariomycetidae</taxon>
        <taxon>Xylariales</taxon>
        <taxon>Xylariaceae</taxon>
        <taxon>Xylaria</taxon>
    </lineage>
</organism>
<sequence length="431" mass="48719">MSVGTLHTNIVLDDPTKIHCGSRDPVRGHINIRYQFGPGNLNAELFGPLRVIVVLHGRAKTKIWKSNGQSTSIYRGRAPLIHCEQEIYHDSFRAQPGEMSSFPFSLVFPEATQSLPRDDFKEDPRFNTLPCQPLPPSFRSNYHGFAHRYESFVEYRVGVNVEMPQLRVDVVKPTEYQEPIVHYEPPRISPDQSRNHITTWRGFVSVRNELLLPESDRPAGFRQKTKALFGAGNFPIYAFDWECLAPTHIHLGQPVCFEVRIKPREHECTATLIPDVQLKYFRMDVSAYTQVRADRAIFTCPESEGNYTVCEMTGVIDSQEPFSKANDNTKYINTAAIGSGRIGSFASSFTTFNISQTYTTKISFAFELTGKLKHIDQEYPILIHPPLEVAHHPPPAIAGPSSQAVGEENKTPDLPQYEPAPPYEKMPTNTK</sequence>
<dbReference type="Proteomes" id="UP001305414">
    <property type="component" value="Unassembled WGS sequence"/>
</dbReference>
<dbReference type="InterPro" id="IPR014752">
    <property type="entry name" value="Arrestin-like_C"/>
</dbReference>
<protein>
    <recommendedName>
        <fullName evidence="4">Arrestin-like N-terminal domain-containing protein</fullName>
    </recommendedName>
</protein>
<dbReference type="EMBL" id="JAWHQM010000002">
    <property type="protein sequence ID" value="KAK5625836.1"/>
    <property type="molecule type" value="Genomic_DNA"/>
</dbReference>
<dbReference type="Gene3D" id="2.60.40.640">
    <property type="match status" value="1"/>
</dbReference>
<reference evidence="2 3" key="1">
    <citation type="submission" date="2023-10" db="EMBL/GenBank/DDBJ databases">
        <title>Draft genome sequence of Xylaria bambusicola isolate GMP-LS, the root and basal stem rot pathogen of sugarcane in Indonesia.</title>
        <authorList>
            <person name="Selvaraj P."/>
            <person name="Muralishankar V."/>
            <person name="Muruganantham S."/>
            <person name="Sp S."/>
            <person name="Haryani S."/>
            <person name="Lau K.J.X."/>
            <person name="Naqvi N.I."/>
        </authorList>
    </citation>
    <scope>NUCLEOTIDE SEQUENCE [LARGE SCALE GENOMIC DNA]</scope>
    <source>
        <strain evidence="2">GMP-LS</strain>
    </source>
</reference>